<organism evidence="4 5">
    <name type="scientific">Kribbella koreensis</name>
    <dbReference type="NCBI Taxonomy" id="57909"/>
    <lineage>
        <taxon>Bacteria</taxon>
        <taxon>Bacillati</taxon>
        <taxon>Actinomycetota</taxon>
        <taxon>Actinomycetes</taxon>
        <taxon>Propionibacteriales</taxon>
        <taxon>Kribbellaceae</taxon>
        <taxon>Kribbella</taxon>
    </lineage>
</organism>
<feature type="DNA-binding region" description="H-T-H motif" evidence="2">
    <location>
        <begin position="28"/>
        <end position="47"/>
    </location>
</feature>
<proteinExistence type="predicted"/>
<reference evidence="5" key="1">
    <citation type="journal article" date="2019" name="Int. J. Syst. Evol. Microbiol.">
        <title>The Global Catalogue of Microorganisms (GCM) 10K type strain sequencing project: providing services to taxonomists for standard genome sequencing and annotation.</title>
        <authorList>
            <consortium name="The Broad Institute Genomics Platform"/>
            <consortium name="The Broad Institute Genome Sequencing Center for Infectious Disease"/>
            <person name="Wu L."/>
            <person name="Ma J."/>
        </authorList>
    </citation>
    <scope>NUCLEOTIDE SEQUENCE [LARGE SCALE GENOMIC DNA]</scope>
    <source>
        <strain evidence="5">JCM 10977</strain>
    </source>
</reference>
<accession>A0ABP4BKC9</accession>
<dbReference type="InterPro" id="IPR009057">
    <property type="entry name" value="Homeodomain-like_sf"/>
</dbReference>
<evidence type="ECO:0000256" key="1">
    <source>
        <dbReference type="ARBA" id="ARBA00023125"/>
    </source>
</evidence>
<name>A0ABP4BKC9_9ACTN</name>
<protein>
    <submittedName>
        <fullName evidence="4">TetR/AcrR family transcriptional regulator</fullName>
    </submittedName>
</protein>
<evidence type="ECO:0000313" key="5">
    <source>
        <dbReference type="Proteomes" id="UP001500542"/>
    </source>
</evidence>
<dbReference type="EMBL" id="BAAAHK010000013">
    <property type="protein sequence ID" value="GAA0951090.1"/>
    <property type="molecule type" value="Genomic_DNA"/>
</dbReference>
<dbReference type="Pfam" id="PF00440">
    <property type="entry name" value="TetR_N"/>
    <property type="match status" value="1"/>
</dbReference>
<dbReference type="InterPro" id="IPR001647">
    <property type="entry name" value="HTH_TetR"/>
</dbReference>
<evidence type="ECO:0000313" key="4">
    <source>
        <dbReference type="EMBL" id="GAA0951090.1"/>
    </source>
</evidence>
<dbReference type="Gene3D" id="1.10.357.10">
    <property type="entry name" value="Tetracycline Repressor, domain 2"/>
    <property type="match status" value="1"/>
</dbReference>
<feature type="domain" description="HTH tetR-type" evidence="3">
    <location>
        <begin position="5"/>
        <end position="65"/>
    </location>
</feature>
<dbReference type="SUPFAM" id="SSF46689">
    <property type="entry name" value="Homeodomain-like"/>
    <property type="match status" value="1"/>
</dbReference>
<gene>
    <name evidence="4" type="ORF">GCM10009554_51980</name>
</gene>
<keyword evidence="5" id="KW-1185">Reference proteome</keyword>
<evidence type="ECO:0000256" key="2">
    <source>
        <dbReference type="PROSITE-ProRule" id="PRU00335"/>
    </source>
</evidence>
<evidence type="ECO:0000259" key="3">
    <source>
        <dbReference type="PROSITE" id="PS50977"/>
    </source>
</evidence>
<keyword evidence="1 2" id="KW-0238">DNA-binding</keyword>
<dbReference type="Proteomes" id="UP001500542">
    <property type="component" value="Unassembled WGS sequence"/>
</dbReference>
<dbReference type="PROSITE" id="PS50977">
    <property type="entry name" value="HTH_TETR_2"/>
    <property type="match status" value="1"/>
</dbReference>
<sequence>MVSGMVAQKDWLEAGLKVLAAEGSPALTIERLTGELGLSKGSYYHHFKGAGGFRTALLEYFERRFTTRLIDTVEEHPDADAASKLTQLMELVLADADHVRLEIAVRAWALQDPEARAAQERVDHARTAYLQELCRGIDSVEEPEHLARLLYLILIGAEQVVPPVPATELRALYATTLTLATGKPFLT</sequence>
<comment type="caution">
    <text evidence="4">The sequence shown here is derived from an EMBL/GenBank/DDBJ whole genome shotgun (WGS) entry which is preliminary data.</text>
</comment>